<dbReference type="InterPro" id="IPR011057">
    <property type="entry name" value="Mss4-like_sf"/>
</dbReference>
<evidence type="ECO:0000256" key="3">
    <source>
        <dbReference type="ARBA" id="ARBA00022833"/>
    </source>
</evidence>
<protein>
    <recommendedName>
        <fullName evidence="6">Peptide methionine sulfoxide reductase MsrB</fullName>
        <ecNumber evidence="6">1.8.4.12</ecNumber>
    </recommendedName>
    <alternativeName>
        <fullName evidence="6">Peptide-methionine (R)-S-oxide reductase</fullName>
    </alternativeName>
</protein>
<feature type="domain" description="MsrB" evidence="7">
    <location>
        <begin position="15"/>
        <end position="137"/>
    </location>
</feature>
<dbReference type="NCBIfam" id="TIGR00357">
    <property type="entry name" value="peptide-methionine (R)-S-oxide reductase MsrB"/>
    <property type="match status" value="1"/>
</dbReference>
<dbReference type="GO" id="GO:0006979">
    <property type="term" value="P:response to oxidative stress"/>
    <property type="evidence" value="ECO:0007669"/>
    <property type="project" value="InterPro"/>
</dbReference>
<comment type="cofactor">
    <cofactor evidence="6">
        <name>Zn(2+)</name>
        <dbReference type="ChEBI" id="CHEBI:29105"/>
    </cofactor>
    <text evidence="6">Binds 1 zinc ion per subunit. The zinc ion is important for the structural integrity of the protein.</text>
</comment>
<feature type="active site" description="Nucleophile" evidence="6">
    <location>
        <position position="126"/>
    </location>
</feature>
<dbReference type="Pfam" id="PF01641">
    <property type="entry name" value="SelR"/>
    <property type="match status" value="1"/>
</dbReference>
<keyword evidence="4 6" id="KW-0560">Oxidoreductase</keyword>
<dbReference type="OrthoDB" id="9785497at2"/>
<evidence type="ECO:0000259" key="7">
    <source>
        <dbReference type="PROSITE" id="PS51790"/>
    </source>
</evidence>
<dbReference type="Proteomes" id="UP000186002">
    <property type="component" value="Unassembled WGS sequence"/>
</dbReference>
<evidence type="ECO:0000256" key="6">
    <source>
        <dbReference type="HAMAP-Rule" id="MF_01400"/>
    </source>
</evidence>
<dbReference type="GO" id="GO:0030091">
    <property type="term" value="P:protein repair"/>
    <property type="evidence" value="ECO:0007669"/>
    <property type="project" value="InterPro"/>
</dbReference>
<dbReference type="SUPFAM" id="SSF51316">
    <property type="entry name" value="Mss4-like"/>
    <property type="match status" value="1"/>
</dbReference>
<dbReference type="Gene3D" id="2.170.150.20">
    <property type="entry name" value="Peptide methionine sulfoxide reductase"/>
    <property type="match status" value="1"/>
</dbReference>
<feature type="binding site" evidence="6">
    <location>
        <position position="103"/>
    </location>
    <ligand>
        <name>Zn(2+)</name>
        <dbReference type="ChEBI" id="CHEBI:29105"/>
    </ligand>
</feature>
<keyword evidence="2 6" id="KW-0479">Metal-binding</keyword>
<dbReference type="InterPro" id="IPR028427">
    <property type="entry name" value="Met_Sox_Rdtase_MsrB"/>
</dbReference>
<evidence type="ECO:0000313" key="8">
    <source>
        <dbReference type="EMBL" id="SHL62457.1"/>
    </source>
</evidence>
<sequence>MVDAAAKDGKLIKSLDDWRDQLTAEQFYITRQHGTERPFTGPYWNSFEPGRYDCVCCDQPLFLSDTKFDAGCGWPSFFKAVTPDAITEIEDRSHGMVRTEIRCSKCEAHLGHVFPDGPPPTGLRYCLNGHAMAFVPLDER</sequence>
<reference evidence="8 9" key="1">
    <citation type="submission" date="2016-11" db="EMBL/GenBank/DDBJ databases">
        <authorList>
            <person name="Jaros S."/>
            <person name="Januszkiewicz K."/>
            <person name="Wedrychowicz H."/>
        </authorList>
    </citation>
    <scope>NUCLEOTIDE SEQUENCE [LARGE SCALE GENOMIC DNA]</scope>
    <source>
        <strain evidence="8 9">DSM 22153</strain>
    </source>
</reference>
<organism evidence="8 9">
    <name type="scientific">Roseibium suaedae</name>
    <dbReference type="NCBI Taxonomy" id="735517"/>
    <lineage>
        <taxon>Bacteria</taxon>
        <taxon>Pseudomonadati</taxon>
        <taxon>Pseudomonadota</taxon>
        <taxon>Alphaproteobacteria</taxon>
        <taxon>Hyphomicrobiales</taxon>
        <taxon>Stappiaceae</taxon>
        <taxon>Roseibium</taxon>
    </lineage>
</organism>
<feature type="binding site" evidence="6">
    <location>
        <position position="57"/>
    </location>
    <ligand>
        <name>Zn(2+)</name>
        <dbReference type="ChEBI" id="CHEBI:29105"/>
    </ligand>
</feature>
<dbReference type="HAMAP" id="MF_01400">
    <property type="entry name" value="MsrB"/>
    <property type="match status" value="1"/>
</dbReference>
<dbReference type="AlphaFoldDB" id="A0A1M7C5L7"/>
<evidence type="ECO:0000256" key="5">
    <source>
        <dbReference type="ARBA" id="ARBA00048488"/>
    </source>
</evidence>
<keyword evidence="9" id="KW-1185">Reference proteome</keyword>
<dbReference type="GO" id="GO:0033743">
    <property type="term" value="F:peptide-methionine (R)-S-oxide reductase activity"/>
    <property type="evidence" value="ECO:0007669"/>
    <property type="project" value="UniProtKB-UniRule"/>
</dbReference>
<dbReference type="RefSeq" id="WP_073009724.1">
    <property type="nucleotide sequence ID" value="NZ_FRBW01000001.1"/>
</dbReference>
<proteinExistence type="inferred from homology"/>
<evidence type="ECO:0000256" key="1">
    <source>
        <dbReference type="ARBA" id="ARBA00007174"/>
    </source>
</evidence>
<dbReference type="FunFam" id="2.170.150.20:FF:000001">
    <property type="entry name" value="Peptide methionine sulfoxide reductase MsrB"/>
    <property type="match status" value="1"/>
</dbReference>
<dbReference type="STRING" id="735517.SAMN05444272_1072"/>
<evidence type="ECO:0000256" key="2">
    <source>
        <dbReference type="ARBA" id="ARBA00022723"/>
    </source>
</evidence>
<comment type="similarity">
    <text evidence="1 6">Belongs to the MsrB Met sulfoxide reductase family.</text>
</comment>
<gene>
    <name evidence="6" type="primary">msrB</name>
    <name evidence="8" type="ORF">SAMN05444272_1072</name>
</gene>
<feature type="binding site" evidence="6">
    <location>
        <position position="54"/>
    </location>
    <ligand>
        <name>Zn(2+)</name>
        <dbReference type="ChEBI" id="CHEBI:29105"/>
    </ligand>
</feature>
<dbReference type="PANTHER" id="PTHR10173:SF52">
    <property type="entry name" value="METHIONINE-R-SULFOXIDE REDUCTASE B1"/>
    <property type="match status" value="1"/>
</dbReference>
<dbReference type="GO" id="GO:0008270">
    <property type="term" value="F:zinc ion binding"/>
    <property type="evidence" value="ECO:0007669"/>
    <property type="project" value="UniProtKB-UniRule"/>
</dbReference>
<feature type="binding site" evidence="6">
    <location>
        <position position="106"/>
    </location>
    <ligand>
        <name>Zn(2+)</name>
        <dbReference type="ChEBI" id="CHEBI:29105"/>
    </ligand>
</feature>
<keyword evidence="3 6" id="KW-0862">Zinc</keyword>
<dbReference type="GO" id="GO:0005737">
    <property type="term" value="C:cytoplasm"/>
    <property type="evidence" value="ECO:0007669"/>
    <property type="project" value="TreeGrafter"/>
</dbReference>
<dbReference type="EC" id="1.8.4.12" evidence="6"/>
<evidence type="ECO:0000313" key="9">
    <source>
        <dbReference type="Proteomes" id="UP000186002"/>
    </source>
</evidence>
<dbReference type="PANTHER" id="PTHR10173">
    <property type="entry name" value="METHIONINE SULFOXIDE REDUCTASE"/>
    <property type="match status" value="1"/>
</dbReference>
<dbReference type="PROSITE" id="PS51790">
    <property type="entry name" value="MSRB"/>
    <property type="match status" value="1"/>
</dbReference>
<accession>A0A1M7C5L7</accession>
<dbReference type="InterPro" id="IPR002579">
    <property type="entry name" value="Met_Sox_Rdtase_MsrB_dom"/>
</dbReference>
<comment type="catalytic activity">
    <reaction evidence="5 6">
        <text>L-methionyl-[protein] + [thioredoxin]-disulfide + H2O = L-methionyl-(R)-S-oxide-[protein] + [thioredoxin]-dithiol</text>
        <dbReference type="Rhea" id="RHEA:24164"/>
        <dbReference type="Rhea" id="RHEA-COMP:10698"/>
        <dbReference type="Rhea" id="RHEA-COMP:10700"/>
        <dbReference type="Rhea" id="RHEA-COMP:12313"/>
        <dbReference type="Rhea" id="RHEA-COMP:12314"/>
        <dbReference type="ChEBI" id="CHEBI:15377"/>
        <dbReference type="ChEBI" id="CHEBI:16044"/>
        <dbReference type="ChEBI" id="CHEBI:29950"/>
        <dbReference type="ChEBI" id="CHEBI:45764"/>
        <dbReference type="ChEBI" id="CHEBI:50058"/>
        <dbReference type="EC" id="1.8.4.12"/>
    </reaction>
</comment>
<dbReference type="EMBL" id="FRBW01000001">
    <property type="protein sequence ID" value="SHL62457.1"/>
    <property type="molecule type" value="Genomic_DNA"/>
</dbReference>
<name>A0A1M7C5L7_9HYPH</name>
<evidence type="ECO:0000256" key="4">
    <source>
        <dbReference type="ARBA" id="ARBA00023002"/>
    </source>
</evidence>